<dbReference type="RefSeq" id="WP_062655520.1">
    <property type="nucleotide sequence ID" value="NZ_BCSY01000031.1"/>
</dbReference>
<comment type="caution">
    <text evidence="1">The sequence shown here is derived from an EMBL/GenBank/DDBJ whole genome shotgun (WGS) entry which is preliminary data.</text>
</comment>
<keyword evidence="2" id="KW-1185">Reference proteome</keyword>
<reference evidence="2" key="2">
    <citation type="submission" date="2016-02" db="EMBL/GenBank/DDBJ databases">
        <title>Draft genome sequence of five rapidly growing Mycobacterium species.</title>
        <authorList>
            <person name="Katahira K."/>
            <person name="Gotou Y."/>
            <person name="Iida K."/>
            <person name="Ogura Y."/>
            <person name="Hayashi T."/>
        </authorList>
    </citation>
    <scope>NUCLEOTIDE SEQUENCE [LARGE SCALE GENOMIC DNA]</scope>
    <source>
        <strain evidence="2">JCM15298</strain>
    </source>
</reference>
<dbReference type="AlphaFoldDB" id="A0A100W9U5"/>
<dbReference type="STRING" id="228230.RMCC_1160"/>
<accession>A0A100W9U5</accession>
<dbReference type="EMBL" id="BCSY01000031">
    <property type="protein sequence ID" value="GAS94194.1"/>
    <property type="molecule type" value="Genomic_DNA"/>
</dbReference>
<reference evidence="2" key="1">
    <citation type="journal article" date="2016" name="Genome Announc.">
        <title>Draft Genome Sequences of Five Rapidly Growing Mycobacterium Species, M. thermoresistibile, M. fortuitum subsp. acetamidolyticum, M. canariasense, M. brisbanense, and M. novocastrense.</title>
        <authorList>
            <person name="Katahira K."/>
            <person name="Ogura Y."/>
            <person name="Gotoh Y."/>
            <person name="Hayashi T."/>
        </authorList>
    </citation>
    <scope>NUCLEOTIDE SEQUENCE [LARGE SCALE GENOMIC DNA]</scope>
    <source>
        <strain evidence="2">JCM15298</strain>
    </source>
</reference>
<gene>
    <name evidence="1" type="ORF">RMCC_1160</name>
</gene>
<name>A0A100W9U5_MYCCR</name>
<dbReference type="InterPro" id="IPR007362">
    <property type="entry name" value="DUF429"/>
</dbReference>
<sequence>MARSLTTVAGVDAYRGGWVGVVLNDGAYAGIHIAERLAELVARIGTATAIGVDIPLGLMESGPRGTDTAARALLGRRRSTIFEIAPRPCWEQPHHAAASALSRRLMGKGMSIQSWGLKAKLLDANALYDGSGAPLWEVHPELSFQQMGLQFADGTKKTWRGQRARLRVLAAHGIDLPEDLGTAAYVPADDVLDAAAVAWSATRIAAGRAYSVPDPPRVNERGQRVAIWC</sequence>
<evidence type="ECO:0000313" key="2">
    <source>
        <dbReference type="Proteomes" id="UP000069443"/>
    </source>
</evidence>
<dbReference type="Pfam" id="PF04250">
    <property type="entry name" value="DUF429"/>
    <property type="match status" value="1"/>
</dbReference>
<evidence type="ECO:0000313" key="1">
    <source>
        <dbReference type="EMBL" id="GAS94194.1"/>
    </source>
</evidence>
<dbReference type="Proteomes" id="UP000069443">
    <property type="component" value="Unassembled WGS sequence"/>
</dbReference>
<proteinExistence type="predicted"/>
<evidence type="ECO:0008006" key="3">
    <source>
        <dbReference type="Google" id="ProtNLM"/>
    </source>
</evidence>
<dbReference type="OrthoDB" id="9811476at2"/>
<protein>
    <recommendedName>
        <fullName evidence="3">DUF429 domain-containing protein</fullName>
    </recommendedName>
</protein>
<organism evidence="1 2">
    <name type="scientific">Mycolicibacterium canariasense</name>
    <name type="common">Mycobacterium canariasense</name>
    <dbReference type="NCBI Taxonomy" id="228230"/>
    <lineage>
        <taxon>Bacteria</taxon>
        <taxon>Bacillati</taxon>
        <taxon>Actinomycetota</taxon>
        <taxon>Actinomycetes</taxon>
        <taxon>Mycobacteriales</taxon>
        <taxon>Mycobacteriaceae</taxon>
        <taxon>Mycolicibacterium</taxon>
    </lineage>
</organism>